<dbReference type="AlphaFoldDB" id="A0ABD3QCW6"/>
<dbReference type="Proteomes" id="UP001516023">
    <property type="component" value="Unassembled WGS sequence"/>
</dbReference>
<evidence type="ECO:0000313" key="2">
    <source>
        <dbReference type="Proteomes" id="UP001516023"/>
    </source>
</evidence>
<sequence>MPSQANIDAARQRGDAARAAGITFLGNCGISTLGQSSYPNFSTIIQINNRIDLKQAFLSFLCIRDWIVIEVSVRMQLIPLNVEME</sequence>
<comment type="caution">
    <text evidence="1">The sequence shown here is derived from an EMBL/GenBank/DDBJ whole genome shotgun (WGS) entry which is preliminary data.</text>
</comment>
<accession>A0ABD3QCW6</accession>
<dbReference type="EMBL" id="JABMIG020000050">
    <property type="protein sequence ID" value="KAL3797947.1"/>
    <property type="molecule type" value="Genomic_DNA"/>
</dbReference>
<evidence type="ECO:0000313" key="1">
    <source>
        <dbReference type="EMBL" id="KAL3797947.1"/>
    </source>
</evidence>
<reference evidence="1 2" key="1">
    <citation type="journal article" date="2020" name="G3 (Bethesda)">
        <title>Improved Reference Genome for Cyclotella cryptica CCMP332, a Model for Cell Wall Morphogenesis, Salinity Adaptation, and Lipid Production in Diatoms (Bacillariophyta).</title>
        <authorList>
            <person name="Roberts W.R."/>
            <person name="Downey K.M."/>
            <person name="Ruck E.C."/>
            <person name="Traller J.C."/>
            <person name="Alverson A.J."/>
        </authorList>
    </citation>
    <scope>NUCLEOTIDE SEQUENCE [LARGE SCALE GENOMIC DNA]</scope>
    <source>
        <strain evidence="1 2">CCMP332</strain>
    </source>
</reference>
<keyword evidence="2" id="KW-1185">Reference proteome</keyword>
<gene>
    <name evidence="1" type="ORF">HJC23_013185</name>
</gene>
<proteinExistence type="predicted"/>
<organism evidence="1 2">
    <name type="scientific">Cyclotella cryptica</name>
    <dbReference type="NCBI Taxonomy" id="29204"/>
    <lineage>
        <taxon>Eukaryota</taxon>
        <taxon>Sar</taxon>
        <taxon>Stramenopiles</taxon>
        <taxon>Ochrophyta</taxon>
        <taxon>Bacillariophyta</taxon>
        <taxon>Coscinodiscophyceae</taxon>
        <taxon>Thalassiosirophycidae</taxon>
        <taxon>Stephanodiscales</taxon>
        <taxon>Stephanodiscaceae</taxon>
        <taxon>Cyclotella</taxon>
    </lineage>
</organism>
<name>A0ABD3QCW6_9STRA</name>
<protein>
    <submittedName>
        <fullName evidence="1">Uncharacterized protein</fullName>
    </submittedName>
</protein>